<dbReference type="Pfam" id="PF00501">
    <property type="entry name" value="AMP-binding"/>
    <property type="match status" value="1"/>
</dbReference>
<dbReference type="eggNOG" id="COG0318">
    <property type="taxonomic scope" value="Bacteria"/>
</dbReference>
<keyword evidence="4" id="KW-1185">Reference proteome</keyword>
<dbReference type="PANTHER" id="PTHR43767">
    <property type="entry name" value="LONG-CHAIN-FATTY-ACID--COA LIGASE"/>
    <property type="match status" value="1"/>
</dbReference>
<dbReference type="GeneID" id="76462200"/>
<name>A1WPJ1_VEREI</name>
<dbReference type="HOGENOM" id="CLU_000022_59_7_4"/>
<dbReference type="InterPro" id="IPR050237">
    <property type="entry name" value="ATP-dep_AMP-bd_enzyme"/>
</dbReference>
<reference evidence="4" key="1">
    <citation type="submission" date="2006-12" db="EMBL/GenBank/DDBJ databases">
        <title>Complete sequence of chromosome 1 of Verminephrobacter eiseniae EF01-2.</title>
        <authorList>
            <person name="Copeland A."/>
            <person name="Lucas S."/>
            <person name="Lapidus A."/>
            <person name="Barry K."/>
            <person name="Detter J.C."/>
            <person name="Glavina del Rio T."/>
            <person name="Dalin E."/>
            <person name="Tice H."/>
            <person name="Pitluck S."/>
            <person name="Chertkov O."/>
            <person name="Brettin T."/>
            <person name="Bruce D."/>
            <person name="Han C."/>
            <person name="Tapia R."/>
            <person name="Gilna P."/>
            <person name="Schmutz J."/>
            <person name="Larimer F."/>
            <person name="Land M."/>
            <person name="Hauser L."/>
            <person name="Kyrpides N."/>
            <person name="Kim E."/>
            <person name="Stahl D."/>
            <person name="Richardson P."/>
        </authorList>
    </citation>
    <scope>NUCLEOTIDE SEQUENCE [LARGE SCALE GENOMIC DNA]</scope>
    <source>
        <strain evidence="4">EF01-2</strain>
    </source>
</reference>
<evidence type="ECO:0000313" key="3">
    <source>
        <dbReference type="EMBL" id="ABM59548.1"/>
    </source>
</evidence>
<feature type="domain" description="AMP-dependent synthetase/ligase" evidence="1">
    <location>
        <begin position="10"/>
        <end position="365"/>
    </location>
</feature>
<evidence type="ECO:0000313" key="4">
    <source>
        <dbReference type="Proteomes" id="UP000000374"/>
    </source>
</evidence>
<dbReference type="SUPFAM" id="SSF56801">
    <property type="entry name" value="Acetyl-CoA synthetase-like"/>
    <property type="match status" value="1"/>
</dbReference>
<dbReference type="STRING" id="391735.Veis_3839"/>
<dbReference type="InterPro" id="IPR025110">
    <property type="entry name" value="AMP-bd_C"/>
</dbReference>
<feature type="domain" description="AMP-binding enzyme C-terminal" evidence="2">
    <location>
        <begin position="415"/>
        <end position="488"/>
    </location>
</feature>
<dbReference type="OrthoDB" id="9766486at2"/>
<dbReference type="KEGG" id="vei:Veis_3839"/>
<dbReference type="InterPro" id="IPR045851">
    <property type="entry name" value="AMP-bd_C_sf"/>
</dbReference>
<organism evidence="3 4">
    <name type="scientific">Verminephrobacter eiseniae (strain EF01-2)</name>
    <dbReference type="NCBI Taxonomy" id="391735"/>
    <lineage>
        <taxon>Bacteria</taxon>
        <taxon>Pseudomonadati</taxon>
        <taxon>Pseudomonadota</taxon>
        <taxon>Betaproteobacteria</taxon>
        <taxon>Burkholderiales</taxon>
        <taxon>Comamonadaceae</taxon>
        <taxon>Verminephrobacter</taxon>
    </lineage>
</organism>
<accession>A1WPJ1</accession>
<dbReference type="RefSeq" id="WP_011811536.1">
    <property type="nucleotide sequence ID" value="NC_008786.1"/>
</dbReference>
<dbReference type="Proteomes" id="UP000000374">
    <property type="component" value="Chromosome"/>
</dbReference>
<dbReference type="PROSITE" id="PS00455">
    <property type="entry name" value="AMP_BINDING"/>
    <property type="match status" value="1"/>
</dbReference>
<dbReference type="EMBL" id="CP000542">
    <property type="protein sequence ID" value="ABM59548.1"/>
    <property type="molecule type" value="Genomic_DNA"/>
</dbReference>
<dbReference type="Gene3D" id="3.40.50.12780">
    <property type="entry name" value="N-terminal domain of ligase-like"/>
    <property type="match status" value="1"/>
</dbReference>
<evidence type="ECO:0000259" key="1">
    <source>
        <dbReference type="Pfam" id="PF00501"/>
    </source>
</evidence>
<dbReference type="InterPro" id="IPR020845">
    <property type="entry name" value="AMP-binding_CS"/>
</dbReference>
<dbReference type="Gene3D" id="3.30.300.30">
    <property type="match status" value="1"/>
</dbReference>
<evidence type="ECO:0000259" key="2">
    <source>
        <dbReference type="Pfam" id="PF13193"/>
    </source>
</evidence>
<dbReference type="GO" id="GO:0016877">
    <property type="term" value="F:ligase activity, forming carbon-sulfur bonds"/>
    <property type="evidence" value="ECO:0007669"/>
    <property type="project" value="UniProtKB-ARBA"/>
</dbReference>
<dbReference type="InterPro" id="IPR042099">
    <property type="entry name" value="ANL_N_sf"/>
</dbReference>
<dbReference type="PANTHER" id="PTHR43767:SF12">
    <property type="entry name" value="AMP-DEPENDENT SYNTHETASE AND LIGASE"/>
    <property type="match status" value="1"/>
</dbReference>
<sequence length="506" mass="55511">MGLNIAESVRWQARQRPDAIALIEGARRVSYGELDRMAAGCANALRVLGVQPRERVMIVLPNSIAWAVMYHGVLQSGAIPVPINPLLVTPEIAAIARDCDPALIFDDGRHACELREALPEFNARGTIIDVGVEAAGLTIMPGKLAHPFPEFEPGETAVILYSSGSTGRPKGVELSHFNILWNVQAFAHDLLKLTPQDRGYGALPFAHVFGHTCMFSTFLHVGASIVLAAKFDAASAMRAMAGERVSVFMGVPTMYWNLRDTPIPDGVDLSALRACVSGGQALSEQVHQRFEEKFGVLISEGYGMTEASPSIVGNRFTPEGRRMGAAGKPYWGVEIRIHGSQGQELPAGQDGEVIVRTPGMARGYFNQPEMTAQTFRDGWLHTGDIGHLDADGFLYIVDRKKELIITGGYNIYPREIEEVLFALEGVVKAAVISVPDARLGERIVAFVETIRPLGEQEVLTHCQKHLARYKVPREVCFLQEFALDASGKVDRQRLRKEYREREPSAA</sequence>
<dbReference type="AlphaFoldDB" id="A1WPJ1"/>
<dbReference type="Pfam" id="PF13193">
    <property type="entry name" value="AMP-binding_C"/>
    <property type="match status" value="1"/>
</dbReference>
<protein>
    <submittedName>
        <fullName evidence="3">AMP-dependent synthetase and ligase</fullName>
    </submittedName>
</protein>
<dbReference type="InterPro" id="IPR000873">
    <property type="entry name" value="AMP-dep_synth/lig_dom"/>
</dbReference>
<keyword evidence="3" id="KW-0436">Ligase</keyword>
<proteinExistence type="predicted"/>
<gene>
    <name evidence="3" type="ordered locus">Veis_3839</name>
</gene>